<keyword evidence="4 6" id="KW-1133">Transmembrane helix</keyword>
<feature type="transmembrane region" description="Helical" evidence="6">
    <location>
        <begin position="331"/>
        <end position="349"/>
    </location>
</feature>
<dbReference type="InterPro" id="IPR002549">
    <property type="entry name" value="AI-2E-like"/>
</dbReference>
<evidence type="ECO:0000256" key="5">
    <source>
        <dbReference type="ARBA" id="ARBA00023136"/>
    </source>
</evidence>
<comment type="caution">
    <text evidence="7">The sequence shown here is derived from an EMBL/GenBank/DDBJ whole genome shotgun (WGS) entry which is preliminary data.</text>
</comment>
<feature type="transmembrane region" description="Helical" evidence="6">
    <location>
        <begin position="12"/>
        <end position="30"/>
    </location>
</feature>
<feature type="transmembrane region" description="Helical" evidence="6">
    <location>
        <begin position="228"/>
        <end position="258"/>
    </location>
</feature>
<dbReference type="RefSeq" id="WP_308451099.1">
    <property type="nucleotide sequence ID" value="NZ_JAJEPU010000014.1"/>
</dbReference>
<dbReference type="PANTHER" id="PTHR21716">
    <property type="entry name" value="TRANSMEMBRANE PROTEIN"/>
    <property type="match status" value="1"/>
</dbReference>
<evidence type="ECO:0000256" key="3">
    <source>
        <dbReference type="ARBA" id="ARBA00022692"/>
    </source>
</evidence>
<name>A0AAE3AMG7_9FIRM</name>
<evidence type="ECO:0000313" key="7">
    <source>
        <dbReference type="EMBL" id="MCC2164473.1"/>
    </source>
</evidence>
<dbReference type="GO" id="GO:0055085">
    <property type="term" value="P:transmembrane transport"/>
    <property type="evidence" value="ECO:0007669"/>
    <property type="project" value="TreeGrafter"/>
</dbReference>
<dbReference type="AlphaFoldDB" id="A0AAE3AMG7"/>
<keyword evidence="3 6" id="KW-0812">Transmembrane</keyword>
<evidence type="ECO:0000313" key="8">
    <source>
        <dbReference type="Proteomes" id="UP001198962"/>
    </source>
</evidence>
<dbReference type="EMBL" id="JAJEPU010000014">
    <property type="protein sequence ID" value="MCC2164473.1"/>
    <property type="molecule type" value="Genomic_DNA"/>
</dbReference>
<keyword evidence="8" id="KW-1185">Reference proteome</keyword>
<dbReference type="Proteomes" id="UP001198962">
    <property type="component" value="Unassembled WGS sequence"/>
</dbReference>
<accession>A0AAE3AMG7</accession>
<feature type="transmembrane region" description="Helical" evidence="6">
    <location>
        <begin position="270"/>
        <end position="295"/>
    </location>
</feature>
<dbReference type="PANTHER" id="PTHR21716:SF68">
    <property type="entry name" value="TRANSPORT PROTEIN YTVI-RELATED"/>
    <property type="match status" value="1"/>
</dbReference>
<feature type="transmembrane region" description="Helical" evidence="6">
    <location>
        <begin position="307"/>
        <end position="325"/>
    </location>
</feature>
<comment type="subcellular location">
    <subcellularLocation>
        <location evidence="1">Membrane</location>
        <topology evidence="1">Multi-pass membrane protein</topology>
    </subcellularLocation>
</comment>
<protein>
    <submittedName>
        <fullName evidence="7">Sporulation integral membrane protein YtvI</fullName>
    </submittedName>
</protein>
<reference evidence="7" key="1">
    <citation type="submission" date="2021-10" db="EMBL/GenBank/DDBJ databases">
        <title>Anaerobic single-cell dispensing facilitates the cultivation of human gut bacteria.</title>
        <authorList>
            <person name="Afrizal A."/>
        </authorList>
    </citation>
    <scope>NUCLEOTIDE SEQUENCE</scope>
    <source>
        <strain evidence="7">CLA-AA-H274</strain>
    </source>
</reference>
<evidence type="ECO:0000256" key="2">
    <source>
        <dbReference type="ARBA" id="ARBA00009773"/>
    </source>
</evidence>
<comment type="similarity">
    <text evidence="2">Belongs to the autoinducer-2 exporter (AI-2E) (TC 2.A.86) family.</text>
</comment>
<feature type="transmembrane region" description="Helical" evidence="6">
    <location>
        <begin position="167"/>
        <end position="186"/>
    </location>
</feature>
<dbReference type="GO" id="GO:0016020">
    <property type="term" value="C:membrane"/>
    <property type="evidence" value="ECO:0007669"/>
    <property type="project" value="UniProtKB-SubCell"/>
</dbReference>
<dbReference type="InterPro" id="IPR014227">
    <property type="entry name" value="YtvI-like"/>
</dbReference>
<evidence type="ECO:0000256" key="6">
    <source>
        <dbReference type="SAM" id="Phobius"/>
    </source>
</evidence>
<dbReference type="NCBIfam" id="TIGR02872">
    <property type="entry name" value="spore_ytvI"/>
    <property type="match status" value="1"/>
</dbReference>
<dbReference type="Pfam" id="PF01594">
    <property type="entry name" value="AI-2E_transport"/>
    <property type="match status" value="1"/>
</dbReference>
<feature type="transmembrane region" description="Helical" evidence="6">
    <location>
        <begin position="36"/>
        <end position="56"/>
    </location>
</feature>
<organism evidence="7 8">
    <name type="scientific">Brotaphodocola catenula</name>
    <dbReference type="NCBI Taxonomy" id="2885361"/>
    <lineage>
        <taxon>Bacteria</taxon>
        <taxon>Bacillati</taxon>
        <taxon>Bacillota</taxon>
        <taxon>Clostridia</taxon>
        <taxon>Lachnospirales</taxon>
        <taxon>Lachnospiraceae</taxon>
        <taxon>Brotaphodocola</taxon>
    </lineage>
</organism>
<keyword evidence="5 6" id="KW-0472">Membrane</keyword>
<proteinExistence type="inferred from homology"/>
<feature type="transmembrane region" description="Helical" evidence="6">
    <location>
        <begin position="68"/>
        <end position="92"/>
    </location>
</feature>
<gene>
    <name evidence="7" type="primary">ytvI</name>
    <name evidence="7" type="ORF">LKD32_06195</name>
</gene>
<evidence type="ECO:0000256" key="4">
    <source>
        <dbReference type="ARBA" id="ARBA00022989"/>
    </source>
</evidence>
<sequence length="378" mass="42505">MEDWKKKYLRLILNLAIPIVEILAVCLLGPRLLKFFLPFVIGWIIALIANPFVKFLERRVRLVRRHSSVLIVIAVLALIIGLGYGIISWLVMQAIDLGKHLPELYRQAVEEANAITLRFAHVFALLPDNIQDSWQEFTGNVGATLSILVQKMASPTVEVAGNVAMKIPNILVSVIMTILSAYFFIAEQEKVIDFWKKYIPEGGSRYWNHLKEETKRLIGGYFLAQFKIMFVVAMILAVGFLVLGVHYAVLLGILIAILDFLPLFGTGTVLIPWAIIKLLAGEYTLAMGFALLYVLTQVVRQIVQPKIVGDTMGFPPLMTLVFLYLGFKFRGISGMILAVPIGILIMNLYKFGAFDEMIASAKTLMKEIQRFRKSGKEK</sequence>
<evidence type="ECO:0000256" key="1">
    <source>
        <dbReference type="ARBA" id="ARBA00004141"/>
    </source>
</evidence>